<dbReference type="GO" id="GO:0006508">
    <property type="term" value="P:proteolysis"/>
    <property type="evidence" value="ECO:0007669"/>
    <property type="project" value="UniProtKB-KW"/>
</dbReference>
<name>A0A0W0U602_9GAMM</name>
<dbReference type="AlphaFoldDB" id="A0A0W0U602"/>
<keyword evidence="1 7" id="KW-0031">Aminopeptidase</keyword>
<dbReference type="InterPro" id="IPR045175">
    <property type="entry name" value="M28_fam"/>
</dbReference>
<keyword evidence="5" id="KW-0378">Hydrolase</keyword>
<keyword evidence="4" id="KW-0732">Signal</keyword>
<dbReference type="InterPro" id="IPR007484">
    <property type="entry name" value="Peptidase_M28"/>
</dbReference>
<dbReference type="Pfam" id="PF04389">
    <property type="entry name" value="Peptidase_M28"/>
    <property type="match status" value="1"/>
</dbReference>
<evidence type="ECO:0000313" key="7">
    <source>
        <dbReference type="EMBL" id="KTD03210.1"/>
    </source>
</evidence>
<evidence type="ECO:0000256" key="5">
    <source>
        <dbReference type="ARBA" id="ARBA00022801"/>
    </source>
</evidence>
<keyword evidence="2" id="KW-0645">Protease</keyword>
<keyword evidence="8" id="KW-1185">Reference proteome</keyword>
<evidence type="ECO:0000256" key="6">
    <source>
        <dbReference type="ARBA" id="ARBA00022833"/>
    </source>
</evidence>
<dbReference type="OrthoDB" id="9789219at2"/>
<dbReference type="PANTHER" id="PTHR12147">
    <property type="entry name" value="METALLOPEPTIDASE M28 FAMILY MEMBER"/>
    <property type="match status" value="1"/>
</dbReference>
<dbReference type="GO" id="GO:0004177">
    <property type="term" value="F:aminopeptidase activity"/>
    <property type="evidence" value="ECO:0007669"/>
    <property type="project" value="UniProtKB-KW"/>
</dbReference>
<evidence type="ECO:0000256" key="3">
    <source>
        <dbReference type="ARBA" id="ARBA00022723"/>
    </source>
</evidence>
<protein>
    <submittedName>
        <fullName evidence="7">Aminopeptidase</fullName>
    </submittedName>
</protein>
<proteinExistence type="predicted"/>
<dbReference type="RefSeq" id="WP_028386733.1">
    <property type="nucleotide sequence ID" value="NZ_CAAAHN010000027.1"/>
</dbReference>
<comment type="caution">
    <text evidence="7">The sequence shown here is derived from an EMBL/GenBank/DDBJ whole genome shotgun (WGS) entry which is preliminary data.</text>
</comment>
<evidence type="ECO:0000256" key="2">
    <source>
        <dbReference type="ARBA" id="ARBA00022670"/>
    </source>
</evidence>
<dbReference type="NCBIfam" id="NF045908">
    <property type="entry name" value="AminopepLapALeg"/>
    <property type="match status" value="1"/>
</dbReference>
<sequence>MRLSQWISTLSATVALTATAVAGTVPAFEQLQMPRCLAEKLSPEYRVLAENQDFRIVEVPGSAMNRIAKLADSVHCGRFKNVSPDLAAVESGARLKAARALLSHKAAPKVGKQDSYSIQNQQLVNATLTGLDSEFIWKTLTTLSDFYNRSATKPTGVEAANWIKSEFERMASAAGRNDTATWFVQTGSYVQPSVVTVIGKDIDAPAVVIGAHMDTLDGRKPGAGDDGSGSSSVMEVARVLLGMNTTFKRPVYIIWYAAEERGLVGSTYVVRDFKKKAIPVRAAIQFDMTGFRNDQNDRTMWVYRDHTDRALSDYVAQLIKTYIQVPVDYSKCGYGCSDHASWDDAGVPAAFPCETSFDEVNPNIHTSNDLKEYLNLDHMSNFARLGVAFAIELANS</sequence>
<dbReference type="PATRIC" id="fig|45065.4.peg.600"/>
<evidence type="ECO:0000256" key="4">
    <source>
        <dbReference type="ARBA" id="ARBA00022729"/>
    </source>
</evidence>
<accession>A0A0W0U602</accession>
<gene>
    <name evidence="7" type="ORF">Lgee_0561</name>
</gene>
<dbReference type="SUPFAM" id="SSF53187">
    <property type="entry name" value="Zn-dependent exopeptidases"/>
    <property type="match status" value="1"/>
</dbReference>
<reference evidence="7 8" key="1">
    <citation type="submission" date="2015-11" db="EMBL/GenBank/DDBJ databases">
        <title>Genomic analysis of 38 Legionella species identifies large and diverse effector repertoires.</title>
        <authorList>
            <person name="Burstein D."/>
            <person name="Amaro F."/>
            <person name="Zusman T."/>
            <person name="Lifshitz Z."/>
            <person name="Cohen O."/>
            <person name="Gilbert J.A."/>
            <person name="Pupko T."/>
            <person name="Shuman H.A."/>
            <person name="Segal G."/>
        </authorList>
    </citation>
    <scope>NUCLEOTIDE SEQUENCE [LARGE SCALE GENOMIC DNA]</scope>
    <source>
        <strain evidence="7 8">ATCC 49504</strain>
    </source>
</reference>
<dbReference type="Proteomes" id="UP000054785">
    <property type="component" value="Unassembled WGS sequence"/>
</dbReference>
<organism evidence="7 8">
    <name type="scientific">Legionella geestiana</name>
    <dbReference type="NCBI Taxonomy" id="45065"/>
    <lineage>
        <taxon>Bacteria</taxon>
        <taxon>Pseudomonadati</taxon>
        <taxon>Pseudomonadota</taxon>
        <taxon>Gammaproteobacteria</taxon>
        <taxon>Legionellales</taxon>
        <taxon>Legionellaceae</taxon>
        <taxon>Legionella</taxon>
    </lineage>
</organism>
<dbReference type="EMBL" id="LNYC01000012">
    <property type="protein sequence ID" value="KTD03210.1"/>
    <property type="molecule type" value="Genomic_DNA"/>
</dbReference>
<dbReference type="STRING" id="45065.Lgee_0561"/>
<keyword evidence="6" id="KW-0862">Zinc</keyword>
<dbReference type="PANTHER" id="PTHR12147:SF56">
    <property type="entry name" value="AMINOPEPTIDASE YDR415C-RELATED"/>
    <property type="match status" value="1"/>
</dbReference>
<evidence type="ECO:0000313" key="8">
    <source>
        <dbReference type="Proteomes" id="UP000054785"/>
    </source>
</evidence>
<evidence type="ECO:0000256" key="1">
    <source>
        <dbReference type="ARBA" id="ARBA00022438"/>
    </source>
</evidence>
<keyword evidence="3" id="KW-0479">Metal-binding</keyword>
<dbReference type="Gene3D" id="3.40.630.10">
    <property type="entry name" value="Zn peptidases"/>
    <property type="match status" value="1"/>
</dbReference>
<dbReference type="GO" id="GO:0046872">
    <property type="term" value="F:metal ion binding"/>
    <property type="evidence" value="ECO:0007669"/>
    <property type="project" value="UniProtKB-KW"/>
</dbReference>
<dbReference type="GO" id="GO:0008235">
    <property type="term" value="F:metalloexopeptidase activity"/>
    <property type="evidence" value="ECO:0007669"/>
    <property type="project" value="InterPro"/>
</dbReference>